<dbReference type="Proteomes" id="UP000254677">
    <property type="component" value="Unassembled WGS sequence"/>
</dbReference>
<keyword evidence="2" id="KW-1185">Reference proteome</keyword>
<accession>A0A378J854</accession>
<reference evidence="1 2" key="1">
    <citation type="submission" date="2018-06" db="EMBL/GenBank/DDBJ databases">
        <authorList>
            <consortium name="Pathogen Informatics"/>
            <person name="Doyle S."/>
        </authorList>
    </citation>
    <scope>NUCLEOTIDE SEQUENCE [LARGE SCALE GENOMIC DNA]</scope>
    <source>
        <strain evidence="1 2">NCTC13292</strain>
    </source>
</reference>
<evidence type="ECO:0000313" key="2">
    <source>
        <dbReference type="Proteomes" id="UP000254677"/>
    </source>
</evidence>
<dbReference type="EMBL" id="UGOA01000001">
    <property type="protein sequence ID" value="STX43963.1"/>
    <property type="molecule type" value="Genomic_DNA"/>
</dbReference>
<proteinExistence type="predicted"/>
<evidence type="ECO:0000313" key="1">
    <source>
        <dbReference type="EMBL" id="STX43963.1"/>
    </source>
</evidence>
<dbReference type="AlphaFoldDB" id="A0A378J854"/>
<gene>
    <name evidence="1" type="ORF">NCTC13292_02487</name>
</gene>
<sequence>MEIENKAQVKTGDKFGLIGWWVNKNLTDSPNLIYVADPEDGVPGPDRVIFVYFGKNKPTTDEMRNLITSTVFRW</sequence>
<organism evidence="1 2">
    <name type="scientific">Legionella donaldsonii</name>
    <dbReference type="NCBI Taxonomy" id="45060"/>
    <lineage>
        <taxon>Bacteria</taxon>
        <taxon>Pseudomonadati</taxon>
        <taxon>Pseudomonadota</taxon>
        <taxon>Gammaproteobacteria</taxon>
        <taxon>Legionellales</taxon>
        <taxon>Legionellaceae</taxon>
        <taxon>Legionella</taxon>
    </lineage>
</organism>
<dbReference type="RefSeq" id="WP_115222061.1">
    <property type="nucleotide sequence ID" value="NZ_UGOA01000001.1"/>
</dbReference>
<dbReference type="OrthoDB" id="9845513at2"/>
<protein>
    <submittedName>
        <fullName evidence="1">Uncharacterized protein</fullName>
    </submittedName>
</protein>
<name>A0A378J854_9GAMM</name>